<evidence type="ECO:0000256" key="2">
    <source>
        <dbReference type="ARBA" id="ARBA00010958"/>
    </source>
</evidence>
<evidence type="ECO:0000256" key="7">
    <source>
        <dbReference type="ARBA" id="ARBA00022807"/>
    </source>
</evidence>
<dbReference type="InterPro" id="IPR038765">
    <property type="entry name" value="Papain-like_cys_pep_sf"/>
</dbReference>
<dbReference type="EC" id="3.4.22.-" evidence="11"/>
<comment type="function">
    <text evidence="11">Cysteine protease that plays a key role in autophagy by mediating both proteolytic activation and delipidation of ATG8 family proteins.</text>
</comment>
<organism evidence="13 14">
    <name type="scientific">Chionoecetes opilio</name>
    <name type="common">Atlantic snow crab</name>
    <name type="synonym">Cancer opilio</name>
    <dbReference type="NCBI Taxonomy" id="41210"/>
    <lineage>
        <taxon>Eukaryota</taxon>
        <taxon>Metazoa</taxon>
        <taxon>Ecdysozoa</taxon>
        <taxon>Arthropoda</taxon>
        <taxon>Crustacea</taxon>
        <taxon>Multicrustacea</taxon>
        <taxon>Malacostraca</taxon>
        <taxon>Eumalacostraca</taxon>
        <taxon>Eucarida</taxon>
        <taxon>Decapoda</taxon>
        <taxon>Pleocyemata</taxon>
        <taxon>Brachyura</taxon>
        <taxon>Eubrachyura</taxon>
        <taxon>Majoidea</taxon>
        <taxon>Majidae</taxon>
        <taxon>Chionoecetes</taxon>
    </lineage>
</organism>
<comment type="subcellular location">
    <subcellularLocation>
        <location evidence="1 11">Cytoplasm</location>
    </subcellularLocation>
</comment>
<keyword evidence="4 11" id="KW-0963">Cytoplasm</keyword>
<dbReference type="OrthoDB" id="2960936at2759"/>
<dbReference type="PANTHER" id="PTHR22624:SF52">
    <property type="entry name" value="CYSTEINE PROTEASE"/>
    <property type="match status" value="1"/>
</dbReference>
<gene>
    <name evidence="13" type="primary">ATG4D</name>
    <name evidence="13" type="ORF">GWK47_029034</name>
</gene>
<evidence type="ECO:0000313" key="14">
    <source>
        <dbReference type="Proteomes" id="UP000770661"/>
    </source>
</evidence>
<reference evidence="13" key="1">
    <citation type="submission" date="2020-07" db="EMBL/GenBank/DDBJ databases">
        <title>The High-quality genome of the commercially important snow crab, Chionoecetes opilio.</title>
        <authorList>
            <person name="Jeong J.-H."/>
            <person name="Ryu S."/>
        </authorList>
    </citation>
    <scope>NUCLEOTIDE SEQUENCE</scope>
    <source>
        <strain evidence="13">MADBK_172401_WGS</strain>
        <tissue evidence="13">Digestive gland</tissue>
    </source>
</reference>
<evidence type="ECO:0000256" key="8">
    <source>
        <dbReference type="ARBA" id="ARBA00022927"/>
    </source>
</evidence>
<dbReference type="InterPro" id="IPR005078">
    <property type="entry name" value="Peptidase_C54"/>
</dbReference>
<evidence type="ECO:0000259" key="12">
    <source>
        <dbReference type="Pfam" id="PF03416"/>
    </source>
</evidence>
<dbReference type="Proteomes" id="UP000770661">
    <property type="component" value="Unassembled WGS sequence"/>
</dbReference>
<evidence type="ECO:0000256" key="9">
    <source>
        <dbReference type="ARBA" id="ARBA00023006"/>
    </source>
</evidence>
<proteinExistence type="inferred from homology"/>
<dbReference type="SUPFAM" id="SSF54001">
    <property type="entry name" value="Cysteine proteinases"/>
    <property type="match status" value="1"/>
</dbReference>
<evidence type="ECO:0000256" key="3">
    <source>
        <dbReference type="ARBA" id="ARBA00022448"/>
    </source>
</evidence>
<evidence type="ECO:0000256" key="5">
    <source>
        <dbReference type="ARBA" id="ARBA00022670"/>
    </source>
</evidence>
<dbReference type="GO" id="GO:0015031">
    <property type="term" value="P:protein transport"/>
    <property type="evidence" value="ECO:0007669"/>
    <property type="project" value="UniProtKB-KW"/>
</dbReference>
<sequence length="292" mass="32369">MVPVRLGGESLNPIYAPCIYSLFTHDLCIGIIGGRPKHSLYFVGFQEESLIHLDPHLCQDAVAVTQTVFSPSSYHCSSPRKMALSRMDPSATLGFYCHSRTQFLRLMEELPELVTPKEPGFEYPIFEFVDGSCPDVDACTRQDQYRALSRRTRTLLGRDKERCGRRLAKDVEGHLNANDLRPAYRVLKKLRLKSLSRACAIRAADGHLVLDMDGQMARWAEHFGQLFTVDPPTGQLHTTGLQAVDADPPIDETAPSLDEVREAVAKLSGGKAAGVCKIVISVWSFSKLGVKP</sequence>
<name>A0A8J4YN18_CHIOP</name>
<dbReference type="GO" id="GO:0000045">
    <property type="term" value="P:autophagosome assembly"/>
    <property type="evidence" value="ECO:0007669"/>
    <property type="project" value="TreeGrafter"/>
</dbReference>
<evidence type="ECO:0000256" key="11">
    <source>
        <dbReference type="RuleBase" id="RU363115"/>
    </source>
</evidence>
<dbReference type="GO" id="GO:0004197">
    <property type="term" value="F:cysteine-type endopeptidase activity"/>
    <property type="evidence" value="ECO:0007669"/>
    <property type="project" value="TreeGrafter"/>
</dbReference>
<keyword evidence="7" id="KW-0788">Thiol protease</keyword>
<evidence type="ECO:0000256" key="1">
    <source>
        <dbReference type="ARBA" id="ARBA00004496"/>
    </source>
</evidence>
<dbReference type="EMBL" id="JACEEZ010000542">
    <property type="protein sequence ID" value="KAG0730078.1"/>
    <property type="molecule type" value="Genomic_DNA"/>
</dbReference>
<keyword evidence="3" id="KW-0813">Transport</keyword>
<comment type="similarity">
    <text evidence="2 11">Belongs to the peptidase C54 family.</text>
</comment>
<evidence type="ECO:0000256" key="6">
    <source>
        <dbReference type="ARBA" id="ARBA00022801"/>
    </source>
</evidence>
<keyword evidence="8 11" id="KW-0653">Protein transport</keyword>
<dbReference type="GO" id="GO:0000423">
    <property type="term" value="P:mitophagy"/>
    <property type="evidence" value="ECO:0007669"/>
    <property type="project" value="TreeGrafter"/>
</dbReference>
<dbReference type="PANTHER" id="PTHR22624">
    <property type="entry name" value="CYSTEINE PROTEASE ATG4"/>
    <property type="match status" value="1"/>
</dbReference>
<dbReference type="AlphaFoldDB" id="A0A8J4YN18"/>
<comment type="catalytic activity">
    <reaction evidence="10">
        <text>[protein]-C-terminal L-amino acid-glycyl-phosphatidylethanolamide + H2O = [protein]-C-terminal L-amino acid-glycine + a 1,2-diacyl-sn-glycero-3-phosphoethanolamine</text>
        <dbReference type="Rhea" id="RHEA:67548"/>
        <dbReference type="Rhea" id="RHEA-COMP:17323"/>
        <dbReference type="Rhea" id="RHEA-COMP:17324"/>
        <dbReference type="ChEBI" id="CHEBI:15377"/>
        <dbReference type="ChEBI" id="CHEBI:64612"/>
        <dbReference type="ChEBI" id="CHEBI:172940"/>
        <dbReference type="ChEBI" id="CHEBI:172941"/>
    </reaction>
    <physiologicalReaction direction="left-to-right" evidence="10">
        <dbReference type="Rhea" id="RHEA:67549"/>
    </physiologicalReaction>
</comment>
<protein>
    <recommendedName>
        <fullName evidence="11">Cysteine protease</fullName>
        <ecNumber evidence="11">3.4.22.-</ecNumber>
    </recommendedName>
</protein>
<evidence type="ECO:0000313" key="13">
    <source>
        <dbReference type="EMBL" id="KAG0730078.1"/>
    </source>
</evidence>
<comment type="caution">
    <text evidence="13">The sequence shown here is derived from an EMBL/GenBank/DDBJ whole genome shotgun (WGS) entry which is preliminary data.</text>
</comment>
<dbReference type="Pfam" id="PF03416">
    <property type="entry name" value="Peptidase_C54"/>
    <property type="match status" value="1"/>
</dbReference>
<dbReference type="GO" id="GO:0005737">
    <property type="term" value="C:cytoplasm"/>
    <property type="evidence" value="ECO:0007669"/>
    <property type="project" value="UniProtKB-SubCell"/>
</dbReference>
<accession>A0A8J4YN18</accession>
<keyword evidence="14" id="KW-1185">Reference proteome</keyword>
<evidence type="ECO:0000256" key="4">
    <source>
        <dbReference type="ARBA" id="ARBA00022490"/>
    </source>
</evidence>
<keyword evidence="6 11" id="KW-0378">Hydrolase</keyword>
<keyword evidence="9 11" id="KW-0072">Autophagy</keyword>
<dbReference type="GO" id="GO:0035973">
    <property type="term" value="P:aggrephagy"/>
    <property type="evidence" value="ECO:0007669"/>
    <property type="project" value="TreeGrafter"/>
</dbReference>
<feature type="domain" description="Peptidase C54 catalytic" evidence="12">
    <location>
        <begin position="1"/>
        <end position="108"/>
    </location>
</feature>
<dbReference type="GO" id="GO:0019786">
    <property type="term" value="F:protein-phosphatidylethanolamide deconjugating activity"/>
    <property type="evidence" value="ECO:0007669"/>
    <property type="project" value="InterPro"/>
</dbReference>
<dbReference type="GO" id="GO:0034727">
    <property type="term" value="P:piecemeal microautophagy of the nucleus"/>
    <property type="evidence" value="ECO:0007669"/>
    <property type="project" value="TreeGrafter"/>
</dbReference>
<evidence type="ECO:0000256" key="10">
    <source>
        <dbReference type="ARBA" id="ARBA00029362"/>
    </source>
</evidence>
<keyword evidence="5 11" id="KW-0645">Protease</keyword>
<dbReference type="InterPro" id="IPR046792">
    <property type="entry name" value="Peptidase_C54_cat"/>
</dbReference>
<dbReference type="GO" id="GO:0016485">
    <property type="term" value="P:protein processing"/>
    <property type="evidence" value="ECO:0007669"/>
    <property type="project" value="TreeGrafter"/>
</dbReference>